<evidence type="ECO:0000256" key="3">
    <source>
        <dbReference type="ARBA" id="ARBA00022989"/>
    </source>
</evidence>
<comment type="subcellular location">
    <subcellularLocation>
        <location evidence="1">Membrane</location>
        <topology evidence="1">Multi-pass membrane protein</topology>
    </subcellularLocation>
</comment>
<dbReference type="PANTHER" id="PTHR11040:SF55">
    <property type="entry name" value="MEMBRANE ZINC ION TRANSPORTER, PUTATIVE (AFU_ORTHOLOGUE AFUA_6G00470)-RELATED"/>
    <property type="match status" value="1"/>
</dbReference>
<feature type="transmembrane region" description="Helical" evidence="6">
    <location>
        <begin position="402"/>
        <end position="420"/>
    </location>
</feature>
<gene>
    <name evidence="7" type="ORF">PENANT_c019G05714</name>
</gene>
<keyword evidence="8" id="KW-1185">Reference proteome</keyword>
<feature type="transmembrane region" description="Helical" evidence="6">
    <location>
        <begin position="211"/>
        <end position="232"/>
    </location>
</feature>
<organism evidence="7 8">
    <name type="scientific">Penicillium antarcticum</name>
    <dbReference type="NCBI Taxonomy" id="416450"/>
    <lineage>
        <taxon>Eukaryota</taxon>
        <taxon>Fungi</taxon>
        <taxon>Dikarya</taxon>
        <taxon>Ascomycota</taxon>
        <taxon>Pezizomycotina</taxon>
        <taxon>Eurotiomycetes</taxon>
        <taxon>Eurotiomycetidae</taxon>
        <taxon>Eurotiales</taxon>
        <taxon>Aspergillaceae</taxon>
        <taxon>Penicillium</taxon>
    </lineage>
</organism>
<feature type="transmembrane region" description="Helical" evidence="6">
    <location>
        <begin position="113"/>
        <end position="132"/>
    </location>
</feature>
<accession>A0A1V6Q0S6</accession>
<keyword evidence="3 6" id="KW-1133">Transmembrane helix</keyword>
<feature type="transmembrane region" description="Helical" evidence="6">
    <location>
        <begin position="518"/>
        <end position="538"/>
    </location>
</feature>
<keyword evidence="4 6" id="KW-0472">Membrane</keyword>
<feature type="compositionally biased region" description="Basic and acidic residues" evidence="5">
    <location>
        <begin position="366"/>
        <end position="394"/>
    </location>
</feature>
<evidence type="ECO:0000256" key="5">
    <source>
        <dbReference type="SAM" id="MobiDB-lite"/>
    </source>
</evidence>
<name>A0A1V6Q0S6_9EURO</name>
<dbReference type="Proteomes" id="UP000191672">
    <property type="component" value="Unassembled WGS sequence"/>
</dbReference>
<feature type="transmembrane region" description="Helical" evidence="6">
    <location>
        <begin position="177"/>
        <end position="199"/>
    </location>
</feature>
<evidence type="ECO:0000313" key="7">
    <source>
        <dbReference type="EMBL" id="OQD82829.1"/>
    </source>
</evidence>
<feature type="region of interest" description="Disordered" evidence="5">
    <location>
        <begin position="283"/>
        <end position="337"/>
    </location>
</feature>
<evidence type="ECO:0000256" key="6">
    <source>
        <dbReference type="SAM" id="Phobius"/>
    </source>
</evidence>
<feature type="compositionally biased region" description="Basic and acidic residues" evidence="5">
    <location>
        <begin position="1"/>
        <end position="16"/>
    </location>
</feature>
<dbReference type="AlphaFoldDB" id="A0A1V6Q0S6"/>
<dbReference type="GO" id="GO:0005886">
    <property type="term" value="C:plasma membrane"/>
    <property type="evidence" value="ECO:0007669"/>
    <property type="project" value="TreeGrafter"/>
</dbReference>
<proteinExistence type="predicted"/>
<feature type="compositionally biased region" description="Polar residues" evidence="5">
    <location>
        <begin position="303"/>
        <end position="321"/>
    </location>
</feature>
<dbReference type="GO" id="GO:0005385">
    <property type="term" value="F:zinc ion transmembrane transporter activity"/>
    <property type="evidence" value="ECO:0007669"/>
    <property type="project" value="TreeGrafter"/>
</dbReference>
<evidence type="ECO:0000313" key="8">
    <source>
        <dbReference type="Proteomes" id="UP000191672"/>
    </source>
</evidence>
<dbReference type="InterPro" id="IPR003689">
    <property type="entry name" value="ZIP"/>
</dbReference>
<feature type="transmembrane region" description="Helical" evidence="6">
    <location>
        <begin position="475"/>
        <end position="497"/>
    </location>
</feature>
<evidence type="ECO:0000256" key="2">
    <source>
        <dbReference type="ARBA" id="ARBA00022692"/>
    </source>
</evidence>
<evidence type="ECO:0000256" key="1">
    <source>
        <dbReference type="ARBA" id="ARBA00004141"/>
    </source>
</evidence>
<sequence length="539" mass="58879">MNCPSRTDDTLLHDEWNQNPPHFAPDLTTRQDFIGISNAREHKDDDNGLVLLQGQSNWAFIQPLESSDRGKRFPQGREASTGPLAPQKTNPSIGHGEVYPIKSTSSYQKFKDWAIWLLSVLCVSALISYDSLSKYFISKPPLVLDAPLSVEQQDPEPAKRSSCATGGVRGAAYDLPLHVAALFIILGTSTIACAFPILATRFPRLHIPTSFLFFVSHFGTGVLIATAFVHLLPTAFESLNDPCLSSFWTSDYPAMPGAIALAGVFFITIIEMVFSPAQSICRGGNHGSSPNPPSPCPGRDVPTQLSDPSSIEPRAQSSHSATPGLRPHVRDMGPLVGRSSSISRAINRMGDENESIVRVSSVPENQTHHEKENGTIQSDVERDEDHHVLSPDQKQKKETMQVYLLEMGILFHSVFIGMSLKTFEGLALGSRIASLPWSEGQLQPWFMSLAYGCTTPIGQAIGLATHTLYSPDSEVGLLVVGIMNAISAGLLIFASLVELMSEDFLSDESWRILRGRRRVYACLLVFLGAFCMSIVGAWA</sequence>
<dbReference type="STRING" id="416450.A0A1V6Q0S6"/>
<keyword evidence="2 6" id="KW-0812">Transmembrane</keyword>
<feature type="region of interest" description="Disordered" evidence="5">
    <location>
        <begin position="1"/>
        <end position="28"/>
    </location>
</feature>
<reference evidence="8" key="1">
    <citation type="journal article" date="2017" name="Nat. Microbiol.">
        <title>Global analysis of biosynthetic gene clusters reveals vast potential of secondary metabolite production in Penicillium species.</title>
        <authorList>
            <person name="Nielsen J.C."/>
            <person name="Grijseels S."/>
            <person name="Prigent S."/>
            <person name="Ji B."/>
            <person name="Dainat J."/>
            <person name="Nielsen K.F."/>
            <person name="Frisvad J.C."/>
            <person name="Workman M."/>
            <person name="Nielsen J."/>
        </authorList>
    </citation>
    <scope>NUCLEOTIDE SEQUENCE [LARGE SCALE GENOMIC DNA]</scope>
    <source>
        <strain evidence="8">IBT 31811</strain>
    </source>
</reference>
<protein>
    <submittedName>
        <fullName evidence="7">Uncharacterized protein</fullName>
    </submittedName>
</protein>
<evidence type="ECO:0000256" key="4">
    <source>
        <dbReference type="ARBA" id="ARBA00023136"/>
    </source>
</evidence>
<feature type="region of interest" description="Disordered" evidence="5">
    <location>
        <begin position="67"/>
        <end position="95"/>
    </location>
</feature>
<dbReference type="Pfam" id="PF02535">
    <property type="entry name" value="Zip"/>
    <property type="match status" value="2"/>
</dbReference>
<comment type="caution">
    <text evidence="7">The sequence shown here is derived from an EMBL/GenBank/DDBJ whole genome shotgun (WGS) entry which is preliminary data.</text>
</comment>
<dbReference type="EMBL" id="MDYN01000019">
    <property type="protein sequence ID" value="OQD82829.1"/>
    <property type="molecule type" value="Genomic_DNA"/>
</dbReference>
<feature type="transmembrane region" description="Helical" evidence="6">
    <location>
        <begin position="252"/>
        <end position="274"/>
    </location>
</feature>
<feature type="region of interest" description="Disordered" evidence="5">
    <location>
        <begin position="361"/>
        <end position="394"/>
    </location>
</feature>
<dbReference type="PANTHER" id="PTHR11040">
    <property type="entry name" value="ZINC/IRON TRANSPORTER"/>
    <property type="match status" value="1"/>
</dbReference>